<dbReference type="GO" id="GO:0046872">
    <property type="term" value="F:metal ion binding"/>
    <property type="evidence" value="ECO:0007669"/>
    <property type="project" value="UniProtKB-KW"/>
</dbReference>
<dbReference type="Pfam" id="PF25341">
    <property type="entry name" value="C2_CAPS"/>
    <property type="match status" value="1"/>
</dbReference>
<evidence type="ECO:0000256" key="7">
    <source>
        <dbReference type="ARBA" id="ARBA00023018"/>
    </source>
</evidence>
<dbReference type="Ensembl" id="ENSHHUT00000079077.1">
    <property type="protein sequence ID" value="ENSHHUP00000076580.1"/>
    <property type="gene ID" value="ENSHHUG00000044301.1"/>
</dbReference>
<organism evidence="16 17">
    <name type="scientific">Hucho hucho</name>
    <name type="common">huchen</name>
    <dbReference type="NCBI Taxonomy" id="62062"/>
    <lineage>
        <taxon>Eukaryota</taxon>
        <taxon>Metazoa</taxon>
        <taxon>Chordata</taxon>
        <taxon>Craniata</taxon>
        <taxon>Vertebrata</taxon>
        <taxon>Euteleostomi</taxon>
        <taxon>Actinopterygii</taxon>
        <taxon>Neopterygii</taxon>
        <taxon>Teleostei</taxon>
        <taxon>Protacanthopterygii</taxon>
        <taxon>Salmoniformes</taxon>
        <taxon>Salmonidae</taxon>
        <taxon>Salmoninae</taxon>
        <taxon>Hucho</taxon>
    </lineage>
</organism>
<evidence type="ECO:0000256" key="12">
    <source>
        <dbReference type="SAM" id="MobiDB-lite"/>
    </source>
</evidence>
<feature type="domain" description="C2" evidence="14">
    <location>
        <begin position="145"/>
        <end position="263"/>
    </location>
</feature>
<dbReference type="InterPro" id="IPR000008">
    <property type="entry name" value="C2_dom"/>
</dbReference>
<evidence type="ECO:0000259" key="14">
    <source>
        <dbReference type="PROSITE" id="PS50004"/>
    </source>
</evidence>
<reference evidence="17" key="1">
    <citation type="submission" date="2018-06" db="EMBL/GenBank/DDBJ databases">
        <title>Genome assembly of Danube salmon.</title>
        <authorList>
            <person name="Macqueen D.J."/>
            <person name="Gundappa M.K."/>
        </authorList>
    </citation>
    <scope>NUCLEOTIDE SEQUENCE [LARGE SCALE GENOMIC DNA]</scope>
</reference>
<keyword evidence="8" id="KW-0446">Lipid-binding</keyword>
<protein>
    <submittedName>
        <fullName evidence="16">Ca2+-dependent activator protein for secretion b</fullName>
    </submittedName>
</protein>
<keyword evidence="6" id="KW-0653">Protein transport</keyword>
<dbReference type="PROSITE" id="PS51258">
    <property type="entry name" value="MHD1"/>
    <property type="match status" value="1"/>
</dbReference>
<dbReference type="SUPFAM" id="SSF50729">
    <property type="entry name" value="PH domain-like"/>
    <property type="match status" value="1"/>
</dbReference>
<dbReference type="PROSITE" id="PS50004">
    <property type="entry name" value="C2"/>
    <property type="match status" value="1"/>
</dbReference>
<dbReference type="GO" id="GO:0008289">
    <property type="term" value="F:lipid binding"/>
    <property type="evidence" value="ECO:0007669"/>
    <property type="project" value="UniProtKB-KW"/>
</dbReference>
<evidence type="ECO:0000256" key="9">
    <source>
        <dbReference type="ARBA" id="ARBA00023136"/>
    </source>
</evidence>
<evidence type="ECO:0000256" key="1">
    <source>
        <dbReference type="ARBA" id="ARBA00004156"/>
    </source>
</evidence>
<dbReference type="Proteomes" id="UP000314982">
    <property type="component" value="Unassembled WGS sequence"/>
</dbReference>
<feature type="domain" description="MHD1" evidence="15">
    <location>
        <begin position="622"/>
        <end position="753"/>
    </location>
</feature>
<dbReference type="GO" id="GO:0098793">
    <property type="term" value="C:presynapse"/>
    <property type="evidence" value="ECO:0007669"/>
    <property type="project" value="GOC"/>
</dbReference>
<dbReference type="FunFam" id="1.10.357.50:FF:000002">
    <property type="entry name" value="calcium-dependent secretion activator 2 isoform X7"/>
    <property type="match status" value="1"/>
</dbReference>
<keyword evidence="2" id="KW-0813">Transport</keyword>
<dbReference type="InterPro" id="IPR033227">
    <property type="entry name" value="CAPS"/>
</dbReference>
<dbReference type="GO" id="GO:0030659">
    <property type="term" value="C:cytoplasmic vesicle membrane"/>
    <property type="evidence" value="ECO:0007669"/>
    <property type="project" value="UniProtKB-SubCell"/>
</dbReference>
<sequence length="994" mass="113658">MGEVMPIGLRSSKVMDIQDYTWVPVRPSQADSSISLARFPAVLKKSKRYLIKPTLESIMILSIPLDNLDEQAAQIRRELDGRLQMADQIARFPKFVSKEMEHMYIEELKASVNQLMANLESMPVSKGGEFKLQKLKKGHNTSIMDMGQEDENTLSKSDVVLSFTLEVVIMEVVGLKSLAPNRIVYCTMEVEGGEKLQTDQAEASKPTWGTQGDFTTTHPLPAVKVKLFTESTGVLALEDKELGRVVLHPTPNSPKASELHKMAITKACPDQNLQIKLAIRMDKPQNMKHSGYLWAFGKNVWKRWKKRFFVLVQVSQYTFAMCSYREKKSEPQELLQLDGYTVDYTDPQPDADRAQKHGMDEFISANPCSFDHASLFEIVQRLTLDHRLNDTFCCLGWFSPGQVFVLDEYCSRNGVRGCHRHLGYLGDLLERADRGAMIDPTLLHYSFAFCASHVHGNRPDGLGTVKVDEKERFEEIKERLRVILEHQITNFRYCFPFGRPEGALKATLSLLERVLMKDIVTPVPQEEVKGVIRKCLEQAAQLNYAKITEYAQMEGNYPSFAYIDTPSECNITPAKKLEDTIRLAELVIEVLQQNQEHHAEAFAWWSDLMTEHAETFLAMYAVDMDAALEIQSPESWDSFPLFQLLNDFLRTDYHLCNGKFHKHLQDLYAPLVVRYVDLMESSIAQSITRGCEGESWVPVNNGSGTSEDLFWKLEALQTFIRDLHWPEEEFAKHLENRMKLMSSDMIENCVKRTKMAFESKLAKSSRGTDFRISAAICTMFNVMVDAKDQSAKLCAMEMGQEKQYHAQIDELIEESVKDMIQLMVAKFVVILEALLAKISRYDEGTLFSSFMSFTVKAASKYVDVPKPGMDVADGYVTCVRHSQDILRDKVNEEVYIERLFDQWYTATMNLLGTWLTERMDQQLHVYQLKILIRIVKKKYRDFRLQGVLDSTLNSKMYDTVRNRLTLEEANASMKEGGMGGISMKDSDEEDEDDD</sequence>
<dbReference type="InterPro" id="IPR011993">
    <property type="entry name" value="PH-like_dom_sf"/>
</dbReference>
<dbReference type="PANTHER" id="PTHR12166:SF6">
    <property type="entry name" value="CALCIUM-DEPENDENT SECRETION ACTIVATOR 1"/>
    <property type="match status" value="1"/>
</dbReference>
<evidence type="ECO:0000256" key="11">
    <source>
        <dbReference type="ARBA" id="ARBA00034103"/>
    </source>
</evidence>
<evidence type="ECO:0000259" key="13">
    <source>
        <dbReference type="PROSITE" id="PS50003"/>
    </source>
</evidence>
<comment type="subcellular location">
    <subcellularLocation>
        <location evidence="1">Cytoplasmic vesicle membrane</location>
    </subcellularLocation>
    <subcellularLocation>
        <location evidence="11">Synapse</location>
    </subcellularLocation>
</comment>
<name>A0A4W5QRR0_9TELE</name>
<accession>A0A4W5QRR0</accession>
<feature type="domain" description="PH" evidence="13">
    <location>
        <begin position="286"/>
        <end position="379"/>
    </location>
</feature>
<evidence type="ECO:0000256" key="4">
    <source>
        <dbReference type="ARBA" id="ARBA00022723"/>
    </source>
</evidence>
<dbReference type="GO" id="GO:1990504">
    <property type="term" value="P:dense core granule exocytosis"/>
    <property type="evidence" value="ECO:0007669"/>
    <property type="project" value="InterPro"/>
</dbReference>
<dbReference type="Gene3D" id="2.30.29.30">
    <property type="entry name" value="Pleckstrin-homology domain (PH domain)/Phosphotyrosine-binding domain (PTB)"/>
    <property type="match status" value="1"/>
</dbReference>
<feature type="region of interest" description="Disordered" evidence="12">
    <location>
        <begin position="974"/>
        <end position="994"/>
    </location>
</feature>
<dbReference type="PROSITE" id="PS50003">
    <property type="entry name" value="PH_DOMAIN"/>
    <property type="match status" value="1"/>
</dbReference>
<dbReference type="GeneTree" id="ENSGT00590000083094"/>
<keyword evidence="5" id="KW-0106">Calcium</keyword>
<dbReference type="PANTHER" id="PTHR12166">
    <property type="entry name" value="CALCIUM-DEPENDENT SECRETION ACTIVATOR"/>
    <property type="match status" value="1"/>
</dbReference>
<reference evidence="16" key="2">
    <citation type="submission" date="2025-08" db="UniProtKB">
        <authorList>
            <consortium name="Ensembl"/>
        </authorList>
    </citation>
    <scope>IDENTIFICATION</scope>
</reference>
<evidence type="ECO:0000256" key="10">
    <source>
        <dbReference type="ARBA" id="ARBA00023329"/>
    </source>
</evidence>
<dbReference type="CDD" id="cd01234">
    <property type="entry name" value="PH_CADPS"/>
    <property type="match status" value="1"/>
</dbReference>
<reference evidence="16" key="3">
    <citation type="submission" date="2025-09" db="UniProtKB">
        <authorList>
            <consortium name="Ensembl"/>
        </authorList>
    </citation>
    <scope>IDENTIFICATION</scope>
</reference>
<evidence type="ECO:0000313" key="16">
    <source>
        <dbReference type="Ensembl" id="ENSHHUP00000076580.1"/>
    </source>
</evidence>
<dbReference type="GO" id="GO:0015031">
    <property type="term" value="P:protein transport"/>
    <property type="evidence" value="ECO:0007669"/>
    <property type="project" value="UniProtKB-KW"/>
</dbReference>
<dbReference type="InterPro" id="IPR001849">
    <property type="entry name" value="PH_domain"/>
</dbReference>
<proteinExistence type="predicted"/>
<dbReference type="InterPro" id="IPR010439">
    <property type="entry name" value="MUN_dom"/>
</dbReference>
<keyword evidence="9" id="KW-0472">Membrane</keyword>
<evidence type="ECO:0000259" key="15">
    <source>
        <dbReference type="PROSITE" id="PS51258"/>
    </source>
</evidence>
<keyword evidence="7" id="KW-0770">Synapse</keyword>
<dbReference type="SMART" id="SM01145">
    <property type="entry name" value="DUF1041"/>
    <property type="match status" value="1"/>
</dbReference>
<evidence type="ECO:0000256" key="3">
    <source>
        <dbReference type="ARBA" id="ARBA00022483"/>
    </source>
</evidence>
<dbReference type="InterPro" id="IPR014770">
    <property type="entry name" value="Munc13_1"/>
</dbReference>
<dbReference type="GO" id="GO:0016079">
    <property type="term" value="P:synaptic vesicle exocytosis"/>
    <property type="evidence" value="ECO:0007669"/>
    <property type="project" value="InterPro"/>
</dbReference>
<keyword evidence="3" id="KW-0268">Exocytosis</keyword>
<evidence type="ECO:0000313" key="17">
    <source>
        <dbReference type="Proteomes" id="UP000314982"/>
    </source>
</evidence>
<dbReference type="GO" id="GO:0098978">
    <property type="term" value="C:glutamatergic synapse"/>
    <property type="evidence" value="ECO:0007669"/>
    <property type="project" value="TreeGrafter"/>
</dbReference>
<evidence type="ECO:0000256" key="5">
    <source>
        <dbReference type="ARBA" id="ARBA00022837"/>
    </source>
</evidence>
<keyword evidence="10" id="KW-0968">Cytoplasmic vesicle</keyword>
<keyword evidence="4" id="KW-0479">Metal-binding</keyword>
<evidence type="ECO:0000256" key="8">
    <source>
        <dbReference type="ARBA" id="ARBA00023121"/>
    </source>
</evidence>
<evidence type="ECO:0000256" key="2">
    <source>
        <dbReference type="ARBA" id="ARBA00022448"/>
    </source>
</evidence>
<dbReference type="Pfam" id="PF06292">
    <property type="entry name" value="MUN"/>
    <property type="match status" value="1"/>
</dbReference>
<evidence type="ECO:0000256" key="6">
    <source>
        <dbReference type="ARBA" id="ARBA00022927"/>
    </source>
</evidence>
<dbReference type="AlphaFoldDB" id="A0A4W5QRR0"/>
<keyword evidence="17" id="KW-1185">Reference proteome</keyword>
<dbReference type="GO" id="GO:0045921">
    <property type="term" value="P:positive regulation of exocytosis"/>
    <property type="evidence" value="ECO:0007669"/>
    <property type="project" value="TreeGrafter"/>
</dbReference>
<dbReference type="InterPro" id="IPR057457">
    <property type="entry name" value="CAPS_C2"/>
</dbReference>